<evidence type="ECO:0000313" key="2">
    <source>
        <dbReference type="Proteomes" id="UP001172386"/>
    </source>
</evidence>
<keyword evidence="2" id="KW-1185">Reference proteome</keyword>
<gene>
    <name evidence="1" type="ORF">H2198_007895</name>
</gene>
<sequence>MAPSRLEQIGTNDAGQTSDTISELSDIPSYYDEMDLGLSDGVHRADDQVDCSDADSLDDFENVQPMYGSLSRSSGTVSNEINTPDFSPISSDGENKLQAQALSDDTNRSPLSPFEALPVELMQDIASRAVSDSDLRCLALTSLKIASQLEPDESDIWRRRFLALYDYPLINSPYEFAVAYKLRRFVLRKFEGFREIQREKANVQLEVLKDMILETYNRPKPYLPPLRHSKNLAAFGSPSTSPWMVTFIGNPLYRNGFAKYGRPHTLFDTLQVVLSHLVLSQRSAVVRYVTNRRDNYDLARVYHYNRPFEVLLKPVVSEPDQPPTPSFRSSRFPNLRMASPLLRKPQYELDMHTLLHIRNFWHRHLVDDMQSISEHTYSSMGKALLAIGKVPQKWDSPLQEHIQLHNQWHGHYSCLHPWPKSREDLEERQSCAEDWNSIDPMTLDFEVTTTNQNGSFWPPLFSTIAVFDEVVPHQNYAKELNLTYIRGIAPFVELKEVGKHSLSSSSAEHESIPSIPKWHPFTASRVHGIVHDIPVEATFGSKSAQDQAVENEEEPIPGWKHIMMIVYKPCTRALLSVLEHAEEDYGGTSDIIFNTASIWNTNNNGDDTASLQNTGAAAPSAQTQAFANQNIDVEDDDSSQAQSSEERIEAQLEIFLARRIRSFTITYSDLLATQLKHHDQPETVEPYLPSYTTKPKSKQSDLLPPLWSPAHIRQLQDSFSPVQHMTWDDGTIEYAYAYEGVIIPGGKIMFGRFWRIHGVEGMGSGKEIGPDGVGVEVRPVHQPSSSSDRDEEDADYQDDSKKKSRAKTKGQSRRKTKKRKNRKMTKEIDDEQNIEDDSEFEGQEEKNNNKKGAEYEFVTRLNGEESRAQNACKGLERGPFVFWAT</sequence>
<dbReference type="EMBL" id="JAPDRQ010000178">
    <property type="protein sequence ID" value="KAJ9652893.1"/>
    <property type="molecule type" value="Genomic_DNA"/>
</dbReference>
<proteinExistence type="predicted"/>
<reference evidence="1" key="1">
    <citation type="submission" date="2022-10" db="EMBL/GenBank/DDBJ databases">
        <title>Culturing micro-colonial fungi from biological soil crusts in the Mojave desert and describing Neophaeococcomyces mojavensis, and introducing the new genera and species Taxawa tesnikishii.</title>
        <authorList>
            <person name="Kurbessoian T."/>
            <person name="Stajich J.E."/>
        </authorList>
    </citation>
    <scope>NUCLEOTIDE SEQUENCE</scope>
    <source>
        <strain evidence="1">JES_112</strain>
    </source>
</reference>
<dbReference type="Proteomes" id="UP001172386">
    <property type="component" value="Unassembled WGS sequence"/>
</dbReference>
<protein>
    <submittedName>
        <fullName evidence="1">Uncharacterized protein</fullName>
    </submittedName>
</protein>
<name>A0ACC2ZYW2_9EURO</name>
<evidence type="ECO:0000313" key="1">
    <source>
        <dbReference type="EMBL" id="KAJ9652893.1"/>
    </source>
</evidence>
<accession>A0ACC2ZYW2</accession>
<organism evidence="1 2">
    <name type="scientific">Neophaeococcomyces mojaviensis</name>
    <dbReference type="NCBI Taxonomy" id="3383035"/>
    <lineage>
        <taxon>Eukaryota</taxon>
        <taxon>Fungi</taxon>
        <taxon>Dikarya</taxon>
        <taxon>Ascomycota</taxon>
        <taxon>Pezizomycotina</taxon>
        <taxon>Eurotiomycetes</taxon>
        <taxon>Chaetothyriomycetidae</taxon>
        <taxon>Chaetothyriales</taxon>
        <taxon>Chaetothyriales incertae sedis</taxon>
        <taxon>Neophaeococcomyces</taxon>
    </lineage>
</organism>
<comment type="caution">
    <text evidence="1">The sequence shown here is derived from an EMBL/GenBank/DDBJ whole genome shotgun (WGS) entry which is preliminary data.</text>
</comment>